<organism evidence="2 3">
    <name type="scientific">Clostridium beijerinckii</name>
    <name type="common">Clostridium MP</name>
    <dbReference type="NCBI Taxonomy" id="1520"/>
    <lineage>
        <taxon>Bacteria</taxon>
        <taxon>Bacillati</taxon>
        <taxon>Bacillota</taxon>
        <taxon>Clostridia</taxon>
        <taxon>Eubacteriales</taxon>
        <taxon>Clostridiaceae</taxon>
        <taxon>Clostridium</taxon>
    </lineage>
</organism>
<evidence type="ECO:0000313" key="2">
    <source>
        <dbReference type="EMBL" id="NSB15949.1"/>
    </source>
</evidence>
<dbReference type="EMBL" id="JABTDW010000001">
    <property type="protein sequence ID" value="NSB15949.1"/>
    <property type="molecule type" value="Genomic_DNA"/>
</dbReference>
<reference evidence="2" key="2">
    <citation type="submission" date="2020-06" db="EMBL/GenBank/DDBJ databases">
        <title>Genomic insights into acetone-butanol-ethanol (ABE) fermentation by sequencing solventogenic clostridia strains.</title>
        <authorList>
            <person name="Brown S."/>
        </authorList>
    </citation>
    <scope>NUCLEOTIDE SEQUENCE</scope>
    <source>
        <strain evidence="2">DJ123</strain>
    </source>
</reference>
<proteinExistence type="predicted"/>
<dbReference type="Proteomes" id="UP000822184">
    <property type="component" value="Unassembled WGS sequence"/>
</dbReference>
<evidence type="ECO:0000313" key="3">
    <source>
        <dbReference type="Proteomes" id="UP000822184"/>
    </source>
</evidence>
<gene>
    <name evidence="1" type="ORF">B0H41_004584</name>
    <name evidence="2" type="ORF">BCD95_004208</name>
</gene>
<evidence type="ECO:0000313" key="1">
    <source>
        <dbReference type="EMBL" id="NRT90905.1"/>
    </source>
</evidence>
<dbReference type="RefSeq" id="WP_077854217.1">
    <property type="nucleotide sequence ID" value="NZ_JABFUF010000001.1"/>
</dbReference>
<reference evidence="1" key="1">
    <citation type="submission" date="2020-05" db="EMBL/GenBank/DDBJ databases">
        <authorList>
            <person name="Brown S."/>
            <person name="Huntemann M."/>
            <person name="Clum A."/>
            <person name="Spunde A."/>
            <person name="Palaniappan K."/>
            <person name="Ritter S."/>
            <person name="Mikhailova N."/>
            <person name="Chen I.-M."/>
            <person name="Stamatis D."/>
            <person name="Reddy T."/>
            <person name="O'Malley R."/>
            <person name="Daum C."/>
            <person name="Shapiro N."/>
            <person name="Ivanova N."/>
            <person name="Kyrpides N."/>
            <person name="Woyke T."/>
        </authorList>
    </citation>
    <scope>NUCLEOTIDE SEQUENCE</scope>
    <source>
        <strain evidence="1">DJ080</strain>
    </source>
</reference>
<protein>
    <submittedName>
        <fullName evidence="2">Uncharacterized protein</fullName>
    </submittedName>
</protein>
<dbReference type="Proteomes" id="UP001193748">
    <property type="component" value="Unassembled WGS sequence"/>
</dbReference>
<sequence length="66" mass="7715">MQRTVTSIHTDECPYLNEEHSISINYAELFNNQYKKMTYSCDQGPECTFKDKYGRCPVYKNAPNTP</sequence>
<accession>A0AAE5H7M7</accession>
<reference evidence="1" key="3">
    <citation type="journal article" date="2022" name="Nat. Biotechnol.">
        <title>Carbon-negative production of acetone and isopropanol by gas fermentation at industrial pilot scale.</title>
        <authorList>
            <person name="Liew F.E."/>
            <person name="Nogle R."/>
            <person name="Abdalla T."/>
            <person name="Rasor B.J."/>
            <person name="Canter C."/>
            <person name="Jensen R.O."/>
            <person name="Wang L."/>
            <person name="Strutz J."/>
            <person name="Chirania P."/>
            <person name="De Tissera S."/>
            <person name="Mueller A.P."/>
            <person name="Ruan Z."/>
            <person name="Gao A."/>
            <person name="Tran L."/>
            <person name="Engle N.L."/>
            <person name="Bromley J.C."/>
            <person name="Daniell J."/>
            <person name="Conrado R."/>
            <person name="Tschaplinski T.J."/>
            <person name="Giannone R.J."/>
            <person name="Hettich R.L."/>
            <person name="Karim A.S."/>
            <person name="Simpson S.D."/>
            <person name="Brown S.D."/>
            <person name="Leang C."/>
            <person name="Jewett M.C."/>
            <person name="Kopke M."/>
        </authorList>
    </citation>
    <scope>NUCLEOTIDE SEQUENCE</scope>
    <source>
        <strain evidence="1">DJ080</strain>
    </source>
</reference>
<name>A0AAE5H7M7_CLOBE</name>
<dbReference type="AlphaFoldDB" id="A0AAE5H7M7"/>
<dbReference type="EMBL" id="JABSWW010000001">
    <property type="protein sequence ID" value="NRT90905.1"/>
    <property type="molecule type" value="Genomic_DNA"/>
</dbReference>
<comment type="caution">
    <text evidence="2">The sequence shown here is derived from an EMBL/GenBank/DDBJ whole genome shotgun (WGS) entry which is preliminary data.</text>
</comment>